<sequence>MCVDDQNKYEFSLSDEEFDAYHLAYEWSSEIIIIEIIHRLIVVVFETICLCRRRNHNSRPGGATPGKMILGLRVVSCSQINELPNGTVQILPAEDIGVWRSLLRALIKNVSSVFFLPSSLTVFISNHNRAAYDFAAKSIVVEEIRIANTNNVHQRVN</sequence>
<reference evidence="6 7" key="1">
    <citation type="journal article" date="2018" name="Gigascience">
        <title>Genomes of trombidid mites reveal novel predicted allergens and laterally-transferred genes associated with secondary metabolism.</title>
        <authorList>
            <person name="Dong X."/>
            <person name="Chaisiri K."/>
            <person name="Xia D."/>
            <person name="Armstrong S.D."/>
            <person name="Fang Y."/>
            <person name="Donnelly M.J."/>
            <person name="Kadowaki T."/>
            <person name="McGarry J.W."/>
            <person name="Darby A.C."/>
            <person name="Makepeace B.L."/>
        </authorList>
    </citation>
    <scope>NUCLEOTIDE SEQUENCE [LARGE SCALE GENOMIC DNA]</scope>
    <source>
        <strain evidence="6">UoL-UT</strain>
    </source>
</reference>
<dbReference type="GO" id="GO:0016020">
    <property type="term" value="C:membrane"/>
    <property type="evidence" value="ECO:0007669"/>
    <property type="project" value="UniProtKB-SubCell"/>
</dbReference>
<feature type="domain" description="RDD" evidence="5">
    <location>
        <begin position="61"/>
        <end position="137"/>
    </location>
</feature>
<dbReference type="InterPro" id="IPR010432">
    <property type="entry name" value="RDD"/>
</dbReference>
<dbReference type="InterPro" id="IPR039871">
    <property type="entry name" value="FAM8A1"/>
</dbReference>
<dbReference type="Proteomes" id="UP000288716">
    <property type="component" value="Unassembled WGS sequence"/>
</dbReference>
<proteinExistence type="predicted"/>
<dbReference type="PANTHER" id="PTHR13659:SF5">
    <property type="entry name" value="PROTEIN FAM8A1"/>
    <property type="match status" value="1"/>
</dbReference>
<dbReference type="EMBL" id="NCKV01002442">
    <property type="protein sequence ID" value="RWS26831.1"/>
    <property type="molecule type" value="Genomic_DNA"/>
</dbReference>
<evidence type="ECO:0000256" key="1">
    <source>
        <dbReference type="ARBA" id="ARBA00004141"/>
    </source>
</evidence>
<evidence type="ECO:0000313" key="7">
    <source>
        <dbReference type="Proteomes" id="UP000288716"/>
    </source>
</evidence>
<accession>A0A443SH23</accession>
<dbReference type="OrthoDB" id="10061042at2759"/>
<comment type="subcellular location">
    <subcellularLocation>
        <location evidence="1">Membrane</location>
        <topology evidence="1">Multi-pass membrane protein</topology>
    </subcellularLocation>
</comment>
<comment type="caution">
    <text evidence="6">The sequence shown here is derived from an EMBL/GenBank/DDBJ whole genome shotgun (WGS) entry which is preliminary data.</text>
</comment>
<keyword evidence="2" id="KW-0812">Transmembrane</keyword>
<keyword evidence="3" id="KW-1133">Transmembrane helix</keyword>
<name>A0A443SH23_9ACAR</name>
<evidence type="ECO:0000256" key="3">
    <source>
        <dbReference type="ARBA" id="ARBA00022989"/>
    </source>
</evidence>
<keyword evidence="7" id="KW-1185">Reference proteome</keyword>
<protein>
    <submittedName>
        <fullName evidence="6">Protein FAM8A1-like protein</fullName>
    </submittedName>
</protein>
<evidence type="ECO:0000256" key="4">
    <source>
        <dbReference type="ARBA" id="ARBA00023136"/>
    </source>
</evidence>
<dbReference type="Pfam" id="PF06271">
    <property type="entry name" value="RDD"/>
    <property type="match status" value="1"/>
</dbReference>
<evidence type="ECO:0000259" key="5">
    <source>
        <dbReference type="Pfam" id="PF06271"/>
    </source>
</evidence>
<evidence type="ECO:0000256" key="2">
    <source>
        <dbReference type="ARBA" id="ARBA00022692"/>
    </source>
</evidence>
<keyword evidence="4" id="KW-0472">Membrane</keyword>
<dbReference type="STRING" id="299467.A0A443SH23"/>
<dbReference type="PANTHER" id="PTHR13659">
    <property type="entry name" value="AUTOSOMAL HIGHLY CONSERVED PROTEIN"/>
    <property type="match status" value="1"/>
</dbReference>
<dbReference type="VEuPathDB" id="VectorBase:LDEU005209"/>
<organism evidence="6 7">
    <name type="scientific">Leptotrombidium deliense</name>
    <dbReference type="NCBI Taxonomy" id="299467"/>
    <lineage>
        <taxon>Eukaryota</taxon>
        <taxon>Metazoa</taxon>
        <taxon>Ecdysozoa</taxon>
        <taxon>Arthropoda</taxon>
        <taxon>Chelicerata</taxon>
        <taxon>Arachnida</taxon>
        <taxon>Acari</taxon>
        <taxon>Acariformes</taxon>
        <taxon>Trombidiformes</taxon>
        <taxon>Prostigmata</taxon>
        <taxon>Anystina</taxon>
        <taxon>Parasitengona</taxon>
        <taxon>Trombiculoidea</taxon>
        <taxon>Trombiculidae</taxon>
        <taxon>Leptotrombidium</taxon>
    </lineage>
</organism>
<dbReference type="AlphaFoldDB" id="A0A443SH23"/>
<evidence type="ECO:0000313" key="6">
    <source>
        <dbReference type="EMBL" id="RWS26831.1"/>
    </source>
</evidence>
<gene>
    <name evidence="6" type="ORF">B4U80_06760</name>
</gene>